<dbReference type="InterPro" id="IPR043917">
    <property type="entry name" value="DUF5753"/>
</dbReference>
<dbReference type="RefSeq" id="WP_399654482.1">
    <property type="nucleotide sequence ID" value="NZ_JBITYG010000009.1"/>
</dbReference>
<evidence type="ECO:0000259" key="1">
    <source>
        <dbReference type="PROSITE" id="PS50943"/>
    </source>
</evidence>
<dbReference type="SMART" id="SM00530">
    <property type="entry name" value="HTH_XRE"/>
    <property type="match status" value="1"/>
</dbReference>
<reference evidence="2 3" key="1">
    <citation type="submission" date="2024-10" db="EMBL/GenBank/DDBJ databases">
        <title>The Natural Products Discovery Center: Release of the First 8490 Sequenced Strains for Exploring Actinobacteria Biosynthetic Diversity.</title>
        <authorList>
            <person name="Kalkreuter E."/>
            <person name="Kautsar S.A."/>
            <person name="Yang D."/>
            <person name="Bader C.D."/>
            <person name="Teijaro C.N."/>
            <person name="Fluegel L."/>
            <person name="Davis C.M."/>
            <person name="Simpson J.R."/>
            <person name="Lauterbach L."/>
            <person name="Steele A.D."/>
            <person name="Gui C."/>
            <person name="Meng S."/>
            <person name="Li G."/>
            <person name="Viehrig K."/>
            <person name="Ye F."/>
            <person name="Su P."/>
            <person name="Kiefer A.F."/>
            <person name="Nichols A."/>
            <person name="Cepeda A.J."/>
            <person name="Yan W."/>
            <person name="Fan B."/>
            <person name="Jiang Y."/>
            <person name="Adhikari A."/>
            <person name="Zheng C.-J."/>
            <person name="Schuster L."/>
            <person name="Cowan T.M."/>
            <person name="Smanski M.J."/>
            <person name="Chevrette M.G."/>
            <person name="De Carvalho L.P.S."/>
            <person name="Shen B."/>
        </authorList>
    </citation>
    <scope>NUCLEOTIDE SEQUENCE [LARGE SCALE GENOMIC DNA]</scope>
    <source>
        <strain evidence="2 3">NPDC053399</strain>
    </source>
</reference>
<keyword evidence="3" id="KW-1185">Reference proteome</keyword>
<organism evidence="2 3">
    <name type="scientific">Streptomyces fildesensis</name>
    <dbReference type="NCBI Taxonomy" id="375757"/>
    <lineage>
        <taxon>Bacteria</taxon>
        <taxon>Bacillati</taxon>
        <taxon>Actinomycetota</taxon>
        <taxon>Actinomycetes</taxon>
        <taxon>Kitasatosporales</taxon>
        <taxon>Streptomycetaceae</taxon>
        <taxon>Streptomyces</taxon>
    </lineage>
</organism>
<dbReference type="Pfam" id="PF13560">
    <property type="entry name" value="HTH_31"/>
    <property type="match status" value="1"/>
</dbReference>
<dbReference type="PROSITE" id="PS50943">
    <property type="entry name" value="HTH_CROC1"/>
    <property type="match status" value="1"/>
</dbReference>
<evidence type="ECO:0000313" key="3">
    <source>
        <dbReference type="Proteomes" id="UP001614394"/>
    </source>
</evidence>
<evidence type="ECO:0000313" key="2">
    <source>
        <dbReference type="EMBL" id="MFI9104333.1"/>
    </source>
</evidence>
<comment type="caution">
    <text evidence="2">The sequence shown here is derived from an EMBL/GenBank/DDBJ whole genome shotgun (WGS) entry which is preliminary data.</text>
</comment>
<dbReference type="EMBL" id="JBITYG010000009">
    <property type="protein sequence ID" value="MFI9104333.1"/>
    <property type="molecule type" value="Genomic_DNA"/>
</dbReference>
<dbReference type="CDD" id="cd00093">
    <property type="entry name" value="HTH_XRE"/>
    <property type="match status" value="1"/>
</dbReference>
<gene>
    <name evidence="2" type="ORF">ACIGXA_27835</name>
</gene>
<dbReference type="InterPro" id="IPR010982">
    <property type="entry name" value="Lambda_DNA-bd_dom_sf"/>
</dbReference>
<name>A0ABW8CD13_9ACTN</name>
<protein>
    <submittedName>
        <fullName evidence="2">Helix-turn-helix domain-containing protein</fullName>
    </submittedName>
</protein>
<feature type="domain" description="HTH cro/C1-type" evidence="1">
    <location>
        <begin position="18"/>
        <end position="72"/>
    </location>
</feature>
<accession>A0ABW8CD13</accession>
<dbReference type="SUPFAM" id="SSF47413">
    <property type="entry name" value="lambda repressor-like DNA-binding domains"/>
    <property type="match status" value="1"/>
</dbReference>
<dbReference type="InterPro" id="IPR001387">
    <property type="entry name" value="Cro/C1-type_HTH"/>
</dbReference>
<dbReference type="Gene3D" id="1.10.260.40">
    <property type="entry name" value="lambda repressor-like DNA-binding domains"/>
    <property type="match status" value="1"/>
</dbReference>
<sequence length="283" mass="31472">MPPRSFPTARQQRLGAELRKLRERAGMTGREAGSTLGGNQIQISHIESGRYGVSGTRVRQLAAHYSATDQALVEALVAMAEERGKGWWEEYRDSLAAGFLDLAELEHHATCMRTVQMLYMPGLLQTEAYARAVFAGGVAELPPAEIDLRVDFRMRRREVLDRAALHEFELIIHEAALRIRYGSREIMRAQLSYLAEMAELSNITVRLIPFDVDELSGSAQSMFYACGPIPQMDTVQVDAVIGSGFLDAEAQLAKYRALLAAMEQAALSPELSRQRICAIVQEM</sequence>
<dbReference type="Pfam" id="PF19054">
    <property type="entry name" value="DUF5753"/>
    <property type="match status" value="1"/>
</dbReference>
<proteinExistence type="predicted"/>
<dbReference type="Proteomes" id="UP001614394">
    <property type="component" value="Unassembled WGS sequence"/>
</dbReference>